<protein>
    <submittedName>
        <fullName evidence="1">Uncharacterized protein</fullName>
    </submittedName>
</protein>
<sequence length="163" mass="19162">MIWKYFIFLEKKTVMETDGIISLAKAHTYLQTITSNEHILDEIRNIIYTWNYKSEYNLNAIKNDLDNIIDKVICQYCDEIYSKEVFKAVHWSVFKRLLCGVKIHIVYNEIYENLIPLVRGKFSKEDLFLYEKCQSLCKLNVTPGQFGSSVYNSLSFTAAFKLD</sequence>
<dbReference type="EMBL" id="JAPWTJ010000017">
    <property type="protein sequence ID" value="KAJ8985270.1"/>
    <property type="molecule type" value="Genomic_DNA"/>
</dbReference>
<proteinExistence type="predicted"/>
<keyword evidence="2" id="KW-1185">Reference proteome</keyword>
<accession>A0ABQ9K3U2</accession>
<evidence type="ECO:0000313" key="1">
    <source>
        <dbReference type="EMBL" id="KAJ8985270.1"/>
    </source>
</evidence>
<gene>
    <name evidence="1" type="ORF">NQ317_007056</name>
</gene>
<reference evidence="1" key="1">
    <citation type="journal article" date="2023" name="Insect Mol. Biol.">
        <title>Genome sequencing provides insights into the evolution of gene families encoding plant cell wall-degrading enzymes in longhorned beetles.</title>
        <authorList>
            <person name="Shin N.R."/>
            <person name="Okamura Y."/>
            <person name="Kirsch R."/>
            <person name="Pauchet Y."/>
        </authorList>
    </citation>
    <scope>NUCLEOTIDE SEQUENCE</scope>
    <source>
        <strain evidence="1">MMC_N1</strain>
    </source>
</reference>
<dbReference type="Proteomes" id="UP001162164">
    <property type="component" value="Unassembled WGS sequence"/>
</dbReference>
<organism evidence="1 2">
    <name type="scientific">Molorchus minor</name>
    <dbReference type="NCBI Taxonomy" id="1323400"/>
    <lineage>
        <taxon>Eukaryota</taxon>
        <taxon>Metazoa</taxon>
        <taxon>Ecdysozoa</taxon>
        <taxon>Arthropoda</taxon>
        <taxon>Hexapoda</taxon>
        <taxon>Insecta</taxon>
        <taxon>Pterygota</taxon>
        <taxon>Neoptera</taxon>
        <taxon>Endopterygota</taxon>
        <taxon>Coleoptera</taxon>
        <taxon>Polyphaga</taxon>
        <taxon>Cucujiformia</taxon>
        <taxon>Chrysomeloidea</taxon>
        <taxon>Cerambycidae</taxon>
        <taxon>Lamiinae</taxon>
        <taxon>Monochamini</taxon>
        <taxon>Molorchus</taxon>
    </lineage>
</organism>
<name>A0ABQ9K3U2_9CUCU</name>
<evidence type="ECO:0000313" key="2">
    <source>
        <dbReference type="Proteomes" id="UP001162164"/>
    </source>
</evidence>
<comment type="caution">
    <text evidence="1">The sequence shown here is derived from an EMBL/GenBank/DDBJ whole genome shotgun (WGS) entry which is preliminary data.</text>
</comment>